<comment type="caution">
    <text evidence="1">The sequence shown here is derived from an EMBL/GenBank/DDBJ whole genome shotgun (WGS) entry which is preliminary data.</text>
</comment>
<dbReference type="EMBL" id="BARU01014465">
    <property type="protein sequence ID" value="GAH33233.1"/>
    <property type="molecule type" value="Genomic_DNA"/>
</dbReference>
<gene>
    <name evidence="1" type="ORF">S03H2_25512</name>
</gene>
<name>X1GJQ2_9ZZZZ</name>
<dbReference type="AlphaFoldDB" id="X1GJQ2"/>
<proteinExistence type="predicted"/>
<feature type="non-terminal residue" evidence="1">
    <location>
        <position position="1"/>
    </location>
</feature>
<accession>X1GJQ2</accession>
<protein>
    <submittedName>
        <fullName evidence="1">Uncharacterized protein</fullName>
    </submittedName>
</protein>
<reference evidence="1" key="1">
    <citation type="journal article" date="2014" name="Front. Microbiol.">
        <title>High frequency of phylogenetically diverse reductive dehalogenase-homologous genes in deep subseafloor sedimentary metagenomes.</title>
        <authorList>
            <person name="Kawai M."/>
            <person name="Futagami T."/>
            <person name="Toyoda A."/>
            <person name="Takaki Y."/>
            <person name="Nishi S."/>
            <person name="Hori S."/>
            <person name="Arai W."/>
            <person name="Tsubouchi T."/>
            <person name="Morono Y."/>
            <person name="Uchiyama I."/>
            <person name="Ito T."/>
            <person name="Fujiyama A."/>
            <person name="Inagaki F."/>
            <person name="Takami H."/>
        </authorList>
    </citation>
    <scope>NUCLEOTIDE SEQUENCE</scope>
    <source>
        <strain evidence="1">Expedition CK06-06</strain>
    </source>
</reference>
<organism evidence="1">
    <name type="scientific">marine sediment metagenome</name>
    <dbReference type="NCBI Taxonomy" id="412755"/>
    <lineage>
        <taxon>unclassified sequences</taxon>
        <taxon>metagenomes</taxon>
        <taxon>ecological metagenomes</taxon>
    </lineage>
</organism>
<evidence type="ECO:0000313" key="1">
    <source>
        <dbReference type="EMBL" id="GAH33233.1"/>
    </source>
</evidence>
<sequence>VFSGFYRYDTTDMLKKMQRLGQFAVGRRSPLKNVYDV</sequence>